<sequence length="341" mass="38338">MKSTKKPPRSRDLNDSFGRTIDYLRLSVTDRCDFRCFYCIGDKVTFLPKPDVLSLEELDRLCSLFIDQGVRKLRLTGGEPLVRRGILTLISDLSRHLESGRLREITLTTNGSQLAKMATALANLGVMRINISLDTLRAERFTRITGKPRFAQVLDGIETALKAGIKLKVNTVALKGVNDDEFDDLIRFCHEREMDLTIIETMPMGGLLLERPDVYLPLSEVQEQLTDRWSLIKTDHRSSGPASYFTVGETGGRVGFIAPMTHNFCDSCNRVRLSCTGILYTCLGRNNATNLRTPLRTSQDDAPIIKTIRKAIANKPEGHDFNIKKDRNYPVLERQMSVTGG</sequence>
<proteinExistence type="inferred from homology"/>
<comment type="cofactor">
    <cofactor evidence="12">
        <name>[4Fe-4S] cluster</name>
        <dbReference type="ChEBI" id="CHEBI:49883"/>
    </cofactor>
    <text evidence="12">Binds 2 [4Fe-4S] clusters. Binds 1 [4Fe-4S] cluster coordinated with 3 cysteines and an exchangeable S-adenosyl-L-methionine and 1 [4Fe-4S] cluster coordinated with 3 cysteines and the GTP-derived substrate.</text>
</comment>
<evidence type="ECO:0000313" key="15">
    <source>
        <dbReference type="Proteomes" id="UP000199236"/>
    </source>
</evidence>
<dbReference type="STRING" id="655353.SAMN04488056_11817"/>
<keyword evidence="3 12" id="KW-0949">S-adenosyl-L-methionine</keyword>
<dbReference type="GO" id="GO:0006777">
    <property type="term" value="P:Mo-molybdopterin cofactor biosynthetic process"/>
    <property type="evidence" value="ECO:0007669"/>
    <property type="project" value="UniProtKB-UniRule"/>
</dbReference>
<comment type="function">
    <text evidence="12">Catalyzes the cyclization of GTP to (8S)-3',8-cyclo-7,8-dihydroguanosine 5'-triphosphate.</text>
</comment>
<dbReference type="InterPro" id="IPR013483">
    <property type="entry name" value="MoaA"/>
</dbReference>
<dbReference type="GO" id="GO:0051539">
    <property type="term" value="F:4 iron, 4 sulfur cluster binding"/>
    <property type="evidence" value="ECO:0007669"/>
    <property type="project" value="UniProtKB-UniRule"/>
</dbReference>
<dbReference type="SUPFAM" id="SSF102114">
    <property type="entry name" value="Radical SAM enzymes"/>
    <property type="match status" value="1"/>
</dbReference>
<feature type="binding site" evidence="12">
    <location>
        <position position="202"/>
    </location>
    <ligand>
        <name>S-adenosyl-L-methionine</name>
        <dbReference type="ChEBI" id="CHEBI:59789"/>
    </ligand>
</feature>
<keyword evidence="8 12" id="KW-0342">GTP-binding</keyword>
<feature type="binding site" evidence="12">
    <location>
        <begin position="270"/>
        <end position="272"/>
    </location>
    <ligand>
        <name>GTP</name>
        <dbReference type="ChEBI" id="CHEBI:37565"/>
    </ligand>
</feature>
<dbReference type="InterPro" id="IPR040064">
    <property type="entry name" value="MoaA-like"/>
</dbReference>
<dbReference type="InterPro" id="IPR010505">
    <property type="entry name" value="MoaA_twitch"/>
</dbReference>
<dbReference type="SFLD" id="SFLDS00029">
    <property type="entry name" value="Radical_SAM"/>
    <property type="match status" value="1"/>
</dbReference>
<evidence type="ECO:0000256" key="7">
    <source>
        <dbReference type="ARBA" id="ARBA00023014"/>
    </source>
</evidence>
<dbReference type="PANTHER" id="PTHR22960">
    <property type="entry name" value="MOLYBDOPTERIN COFACTOR SYNTHESIS PROTEIN A"/>
    <property type="match status" value="1"/>
</dbReference>
<feature type="binding site" evidence="12">
    <location>
        <position position="25"/>
    </location>
    <ligand>
        <name>GTP</name>
        <dbReference type="ChEBI" id="CHEBI:37565"/>
    </ligand>
</feature>
<evidence type="ECO:0000256" key="2">
    <source>
        <dbReference type="ARBA" id="ARBA00022485"/>
    </source>
</evidence>
<feature type="binding site" evidence="12">
    <location>
        <position position="39"/>
    </location>
    <ligand>
        <name>[4Fe-4S] cluster</name>
        <dbReference type="ChEBI" id="CHEBI:49883"/>
        <label>1</label>
        <note>4Fe-4S-S-AdoMet</note>
    </ligand>
</feature>
<feature type="binding site" evidence="12">
    <location>
        <position position="78"/>
    </location>
    <ligand>
        <name>S-adenosyl-L-methionine</name>
        <dbReference type="ChEBI" id="CHEBI:59789"/>
    </ligand>
</feature>
<dbReference type="PANTHER" id="PTHR22960:SF0">
    <property type="entry name" value="MOLYBDENUM COFACTOR BIOSYNTHESIS PROTEIN 1"/>
    <property type="match status" value="1"/>
</dbReference>
<dbReference type="Pfam" id="PF06463">
    <property type="entry name" value="Mob_synth_C"/>
    <property type="match status" value="1"/>
</dbReference>
<dbReference type="SMART" id="SM00729">
    <property type="entry name" value="Elp3"/>
    <property type="match status" value="1"/>
</dbReference>
<dbReference type="CDD" id="cd01335">
    <property type="entry name" value="Radical_SAM"/>
    <property type="match status" value="1"/>
</dbReference>
<feature type="binding site" evidence="12">
    <location>
        <position position="36"/>
    </location>
    <ligand>
        <name>[4Fe-4S] cluster</name>
        <dbReference type="ChEBI" id="CHEBI:49883"/>
        <label>1</label>
        <note>4Fe-4S-S-AdoMet</note>
    </ligand>
</feature>
<dbReference type="EC" id="4.1.99.22" evidence="1 12"/>
<comment type="similarity">
    <text evidence="12">Belongs to the radical SAM superfamily. MoaA family.</text>
</comment>
<evidence type="ECO:0000256" key="6">
    <source>
        <dbReference type="ARBA" id="ARBA00023004"/>
    </source>
</evidence>
<protein>
    <recommendedName>
        <fullName evidence="1 12">GTP 3',8-cyclase</fullName>
        <ecNumber evidence="1 12">4.1.99.22</ecNumber>
    </recommendedName>
    <alternativeName>
        <fullName evidence="12">Molybdenum cofactor biosynthesis protein A</fullName>
    </alternativeName>
</protein>
<dbReference type="GO" id="GO:0005525">
    <property type="term" value="F:GTP binding"/>
    <property type="evidence" value="ECO:0007669"/>
    <property type="project" value="UniProtKB-UniRule"/>
</dbReference>
<keyword evidence="7 12" id="KW-0411">Iron-sulfur</keyword>
<keyword evidence="5 12" id="KW-0547">Nucleotide-binding</keyword>
<dbReference type="GO" id="GO:0046872">
    <property type="term" value="F:metal ion binding"/>
    <property type="evidence" value="ECO:0007669"/>
    <property type="project" value="UniProtKB-KW"/>
</dbReference>
<reference evidence="14 15" key="1">
    <citation type="submission" date="2016-10" db="EMBL/GenBank/DDBJ databases">
        <authorList>
            <person name="de Groot N.N."/>
        </authorList>
    </citation>
    <scope>NUCLEOTIDE SEQUENCE [LARGE SCALE GENOMIC DNA]</scope>
    <source>
        <strain evidence="14 15">CGMCC 1.9157</strain>
    </source>
</reference>
<feature type="domain" description="Radical SAM core" evidence="13">
    <location>
        <begin position="16"/>
        <end position="242"/>
    </location>
</feature>
<dbReference type="RefSeq" id="WP_090075436.1">
    <property type="nucleotide sequence ID" value="NZ_FOVR01000018.1"/>
</dbReference>
<dbReference type="GO" id="GO:0061799">
    <property type="term" value="F:cyclic pyranopterin monophosphate synthase activity"/>
    <property type="evidence" value="ECO:0007669"/>
    <property type="project" value="TreeGrafter"/>
</dbReference>
<gene>
    <name evidence="12" type="primary">moaA</name>
    <name evidence="14" type="ORF">SAMN04488056_11817</name>
</gene>
<keyword evidence="15" id="KW-1185">Reference proteome</keyword>
<dbReference type="InterPro" id="IPR006638">
    <property type="entry name" value="Elp3/MiaA/NifB-like_rSAM"/>
</dbReference>
<dbReference type="PROSITE" id="PS01305">
    <property type="entry name" value="MOAA_NIFB_PQQE"/>
    <property type="match status" value="1"/>
</dbReference>
<keyword evidence="2 12" id="KW-0004">4Fe-4S</keyword>
<comment type="catalytic activity">
    <reaction evidence="11 12">
        <text>GTP + AH2 + S-adenosyl-L-methionine = (8S)-3',8-cyclo-7,8-dihydroguanosine 5'-triphosphate + 5'-deoxyadenosine + L-methionine + A + H(+)</text>
        <dbReference type="Rhea" id="RHEA:49576"/>
        <dbReference type="ChEBI" id="CHEBI:13193"/>
        <dbReference type="ChEBI" id="CHEBI:15378"/>
        <dbReference type="ChEBI" id="CHEBI:17319"/>
        <dbReference type="ChEBI" id="CHEBI:17499"/>
        <dbReference type="ChEBI" id="CHEBI:37565"/>
        <dbReference type="ChEBI" id="CHEBI:57844"/>
        <dbReference type="ChEBI" id="CHEBI:59789"/>
        <dbReference type="ChEBI" id="CHEBI:131766"/>
        <dbReference type="EC" id="4.1.99.22"/>
    </reaction>
</comment>
<evidence type="ECO:0000256" key="4">
    <source>
        <dbReference type="ARBA" id="ARBA00022723"/>
    </source>
</evidence>
<evidence type="ECO:0000256" key="12">
    <source>
        <dbReference type="HAMAP-Rule" id="MF_01225"/>
    </source>
</evidence>
<feature type="binding site" evidence="12">
    <location>
        <position position="132"/>
    </location>
    <ligand>
        <name>S-adenosyl-L-methionine</name>
        <dbReference type="ChEBI" id="CHEBI:59789"/>
    </ligand>
</feature>
<keyword evidence="9 12" id="KW-0501">Molybdenum cofactor biosynthesis</keyword>
<dbReference type="Proteomes" id="UP000199236">
    <property type="component" value="Unassembled WGS sequence"/>
</dbReference>
<dbReference type="NCBIfam" id="TIGR02666">
    <property type="entry name" value="moaA"/>
    <property type="match status" value="1"/>
</dbReference>
<dbReference type="InterPro" id="IPR058240">
    <property type="entry name" value="rSAM_sf"/>
</dbReference>
<dbReference type="InterPro" id="IPR000385">
    <property type="entry name" value="MoaA_NifB_PqqE_Fe-S-bd_CS"/>
</dbReference>
<comment type="pathway">
    <text evidence="12">Cofactor biosynthesis; molybdopterin biosynthesis.</text>
</comment>
<accession>A0A1I5LVP3</accession>
<evidence type="ECO:0000256" key="9">
    <source>
        <dbReference type="ARBA" id="ARBA00023150"/>
    </source>
</evidence>
<keyword evidence="4 12" id="KW-0479">Metal-binding</keyword>
<feature type="binding site" evidence="12">
    <location>
        <position position="282"/>
    </location>
    <ligand>
        <name>[4Fe-4S] cluster</name>
        <dbReference type="ChEBI" id="CHEBI:49883"/>
        <label>2</label>
        <note>4Fe-4S-substrate</note>
    </ligand>
</feature>
<evidence type="ECO:0000256" key="11">
    <source>
        <dbReference type="ARBA" id="ARBA00048697"/>
    </source>
</evidence>
<dbReference type="Gene3D" id="3.20.20.70">
    <property type="entry name" value="Aldolase class I"/>
    <property type="match status" value="1"/>
</dbReference>
<dbReference type="CDD" id="cd21117">
    <property type="entry name" value="Twitch_MoaA"/>
    <property type="match status" value="1"/>
</dbReference>
<keyword evidence="10 12" id="KW-0456">Lyase</keyword>
<feature type="binding site" evidence="12">
    <location>
        <position position="268"/>
    </location>
    <ligand>
        <name>[4Fe-4S] cluster</name>
        <dbReference type="ChEBI" id="CHEBI:49883"/>
        <label>2</label>
        <note>4Fe-4S-substrate</note>
    </ligand>
</feature>
<feature type="binding site" evidence="12">
    <location>
        <position position="74"/>
    </location>
    <ligand>
        <name>GTP</name>
        <dbReference type="ChEBI" id="CHEBI:37565"/>
    </ligand>
</feature>
<feature type="binding site" evidence="12">
    <location>
        <position position="108"/>
    </location>
    <ligand>
        <name>GTP</name>
        <dbReference type="ChEBI" id="CHEBI:37565"/>
    </ligand>
</feature>
<dbReference type="InterPro" id="IPR007197">
    <property type="entry name" value="rSAM"/>
</dbReference>
<dbReference type="UniPathway" id="UPA00344"/>
<evidence type="ECO:0000313" key="14">
    <source>
        <dbReference type="EMBL" id="SFP00821.1"/>
    </source>
</evidence>
<dbReference type="Pfam" id="PF04055">
    <property type="entry name" value="Radical_SAM"/>
    <property type="match status" value="1"/>
</dbReference>
<evidence type="ECO:0000259" key="13">
    <source>
        <dbReference type="PROSITE" id="PS51918"/>
    </source>
</evidence>
<dbReference type="PROSITE" id="PS51918">
    <property type="entry name" value="RADICAL_SAM"/>
    <property type="match status" value="1"/>
</dbReference>
<keyword evidence="6 12" id="KW-0408">Iron</keyword>
<evidence type="ECO:0000256" key="8">
    <source>
        <dbReference type="ARBA" id="ARBA00023134"/>
    </source>
</evidence>
<evidence type="ECO:0000256" key="5">
    <source>
        <dbReference type="ARBA" id="ARBA00022741"/>
    </source>
</evidence>
<dbReference type="OrthoDB" id="9763993at2"/>
<dbReference type="AlphaFoldDB" id="A0A1I5LVP3"/>
<dbReference type="SFLD" id="SFLDG01067">
    <property type="entry name" value="SPASM/twitch_domain_containing"/>
    <property type="match status" value="1"/>
</dbReference>
<dbReference type="SFLD" id="SFLDG01383">
    <property type="entry name" value="cyclic_pyranopterin_phosphate"/>
    <property type="match status" value="1"/>
</dbReference>
<comment type="subunit">
    <text evidence="12">Monomer and homodimer.</text>
</comment>
<dbReference type="InterPro" id="IPR050105">
    <property type="entry name" value="MoCo_biosynth_MoaA/MoaC"/>
</dbReference>
<dbReference type="SFLD" id="SFLDG01386">
    <property type="entry name" value="main_SPASM_domain-containing"/>
    <property type="match status" value="1"/>
</dbReference>
<evidence type="ECO:0000256" key="1">
    <source>
        <dbReference type="ARBA" id="ARBA00012167"/>
    </source>
</evidence>
<dbReference type="GO" id="GO:0061798">
    <property type="term" value="F:GTP 3',8'-cyclase activity"/>
    <property type="evidence" value="ECO:0007669"/>
    <property type="project" value="UniProtKB-UniRule"/>
</dbReference>
<dbReference type="GO" id="GO:1904047">
    <property type="term" value="F:S-adenosyl-L-methionine binding"/>
    <property type="evidence" value="ECO:0007669"/>
    <property type="project" value="UniProtKB-UniRule"/>
</dbReference>
<dbReference type="HAMAP" id="MF_01225_B">
    <property type="entry name" value="MoaA_B"/>
    <property type="match status" value="1"/>
</dbReference>
<dbReference type="EMBL" id="FOVR01000018">
    <property type="protein sequence ID" value="SFP00821.1"/>
    <property type="molecule type" value="Genomic_DNA"/>
</dbReference>
<evidence type="ECO:0000256" key="3">
    <source>
        <dbReference type="ARBA" id="ARBA00022691"/>
    </source>
</evidence>
<feature type="binding site" evidence="12">
    <location>
        <position position="265"/>
    </location>
    <ligand>
        <name>[4Fe-4S] cluster</name>
        <dbReference type="ChEBI" id="CHEBI:49883"/>
        <label>2</label>
        <note>4Fe-4S-substrate</note>
    </ligand>
</feature>
<dbReference type="InterPro" id="IPR013785">
    <property type="entry name" value="Aldolase_TIM"/>
</dbReference>
<organism evidence="14 15">
    <name type="scientific">Cohaesibacter marisflavi</name>
    <dbReference type="NCBI Taxonomy" id="655353"/>
    <lineage>
        <taxon>Bacteria</taxon>
        <taxon>Pseudomonadati</taxon>
        <taxon>Pseudomonadota</taxon>
        <taxon>Alphaproteobacteria</taxon>
        <taxon>Hyphomicrobiales</taxon>
        <taxon>Cohaesibacteraceae</taxon>
    </lineage>
</organism>
<feature type="binding site" evidence="12">
    <location>
        <position position="38"/>
    </location>
    <ligand>
        <name>S-adenosyl-L-methionine</name>
        <dbReference type="ChEBI" id="CHEBI:59789"/>
    </ligand>
</feature>
<evidence type="ECO:0000256" key="10">
    <source>
        <dbReference type="ARBA" id="ARBA00023239"/>
    </source>
</evidence>
<feature type="binding site" evidence="12">
    <location>
        <position position="32"/>
    </location>
    <ligand>
        <name>[4Fe-4S] cluster</name>
        <dbReference type="ChEBI" id="CHEBI:49883"/>
        <label>1</label>
        <note>4Fe-4S-S-AdoMet</note>
    </ligand>
</feature>
<feature type="binding site" evidence="12">
    <location>
        <position position="168"/>
    </location>
    <ligand>
        <name>GTP</name>
        <dbReference type="ChEBI" id="CHEBI:37565"/>
    </ligand>
</feature>
<name>A0A1I5LVP3_9HYPH</name>